<reference evidence="2 3" key="1">
    <citation type="journal article" date="2016" name="Nat. Commun.">
        <title>Thousands of microbial genomes shed light on interconnected biogeochemical processes in an aquifer system.</title>
        <authorList>
            <person name="Anantharaman K."/>
            <person name="Brown C.T."/>
            <person name="Hug L.A."/>
            <person name="Sharon I."/>
            <person name="Castelle C.J."/>
            <person name="Probst A.J."/>
            <person name="Thomas B.C."/>
            <person name="Singh A."/>
            <person name="Wilkins M.J."/>
            <person name="Karaoz U."/>
            <person name="Brodie E.L."/>
            <person name="Williams K.H."/>
            <person name="Hubbard S.S."/>
            <person name="Banfield J.F."/>
        </authorList>
    </citation>
    <scope>NUCLEOTIDE SEQUENCE [LARGE SCALE GENOMIC DNA]</scope>
</reference>
<keyword evidence="1" id="KW-0812">Transmembrane</keyword>
<evidence type="ECO:0000313" key="3">
    <source>
        <dbReference type="Proteomes" id="UP000178367"/>
    </source>
</evidence>
<dbReference type="AlphaFoldDB" id="A0A1F5SH22"/>
<dbReference type="Proteomes" id="UP000178367">
    <property type="component" value="Unassembled WGS sequence"/>
</dbReference>
<proteinExistence type="predicted"/>
<protein>
    <submittedName>
        <fullName evidence="2">Uncharacterized protein</fullName>
    </submittedName>
</protein>
<dbReference type="STRING" id="1797994.A2227_05685"/>
<keyword evidence="1" id="KW-0472">Membrane</keyword>
<keyword evidence="1" id="KW-1133">Transmembrane helix</keyword>
<name>A0A1F5SH22_9BACT</name>
<comment type="caution">
    <text evidence="2">The sequence shown here is derived from an EMBL/GenBank/DDBJ whole genome shotgun (WGS) entry which is preliminary data.</text>
</comment>
<sequence length="66" mass="7965">MRKKYWILDIGYYDNRHKTLILIFTAKAILACNIISNINEQNKSKKRIIFNRHKNSHRHEKVISNI</sequence>
<evidence type="ECO:0000313" key="2">
    <source>
        <dbReference type="EMBL" id="OGF25964.1"/>
    </source>
</evidence>
<evidence type="ECO:0000256" key="1">
    <source>
        <dbReference type="SAM" id="Phobius"/>
    </source>
</evidence>
<dbReference type="EMBL" id="MFGB01000018">
    <property type="protein sequence ID" value="OGF25964.1"/>
    <property type="molecule type" value="Genomic_DNA"/>
</dbReference>
<feature type="transmembrane region" description="Helical" evidence="1">
    <location>
        <begin position="20"/>
        <end position="38"/>
    </location>
</feature>
<organism evidence="2 3">
    <name type="scientific">Candidatus Falkowbacteria bacterium RIFOXYA2_FULL_47_19</name>
    <dbReference type="NCBI Taxonomy" id="1797994"/>
    <lineage>
        <taxon>Bacteria</taxon>
        <taxon>Candidatus Falkowiibacteriota</taxon>
    </lineage>
</organism>
<accession>A0A1F5SH22</accession>
<gene>
    <name evidence="2" type="ORF">A2227_05685</name>
</gene>